<dbReference type="EMBL" id="LHXV01000046">
    <property type="protein sequence ID" value="KXB00568.1"/>
    <property type="molecule type" value="Genomic_DNA"/>
</dbReference>
<evidence type="ECO:0000256" key="1">
    <source>
        <dbReference type="HAMAP-Rule" id="MF_01406"/>
    </source>
</evidence>
<dbReference type="InterPro" id="IPR036866">
    <property type="entry name" value="RibonucZ/Hydroxyglut_hydro"/>
</dbReference>
<protein>
    <recommendedName>
        <fullName evidence="1">UPF0282 protein AKJ41_03925</fullName>
    </recommendedName>
</protein>
<name>A0A133V291_9EURY</name>
<dbReference type="PANTHER" id="PTHR43546">
    <property type="entry name" value="UPF0173 METAL-DEPENDENT HYDROLASE MJ1163-RELATED"/>
    <property type="match status" value="1"/>
</dbReference>
<dbReference type="HAMAP" id="MF_01406">
    <property type="entry name" value="UPF0282"/>
    <property type="match status" value="1"/>
</dbReference>
<comment type="caution">
    <text evidence="3">The sequence shown here is derived from an EMBL/GenBank/DDBJ whole genome shotgun (WGS) entry which is preliminary data.</text>
</comment>
<organism evidence="3 4">
    <name type="scientific">candidate division MSBL1 archaeon SCGC-AAA259O05</name>
    <dbReference type="NCBI Taxonomy" id="1698271"/>
    <lineage>
        <taxon>Archaea</taxon>
        <taxon>Methanobacteriati</taxon>
        <taxon>Methanobacteriota</taxon>
        <taxon>candidate division MSBL1</taxon>
    </lineage>
</organism>
<feature type="domain" description="Metallo-beta-lactamase" evidence="2">
    <location>
        <begin position="16"/>
        <end position="77"/>
    </location>
</feature>
<dbReference type="Pfam" id="PF00753">
    <property type="entry name" value="Lactamase_B"/>
    <property type="match status" value="1"/>
</dbReference>
<evidence type="ECO:0000259" key="2">
    <source>
        <dbReference type="Pfam" id="PF00753"/>
    </source>
</evidence>
<dbReference type="AlphaFoldDB" id="A0A133V291"/>
<comment type="similarity">
    <text evidence="1">Belongs to the UPF0282 family.</text>
</comment>
<proteinExistence type="inferred from homology"/>
<dbReference type="Gene3D" id="3.60.15.10">
    <property type="entry name" value="Ribonuclease Z/Hydroxyacylglutathione hydrolase-like"/>
    <property type="match status" value="1"/>
</dbReference>
<sequence>MEIDPIWFDSMGAKTTCTKVVTRDTSILIDPGAAAMQPSYPMSDEKKNECRDRARKEIQRKGMNVDHVVVSHYHYDHHFLPDFGYLDFEKLFRGVNLWIKDPNRWINNSQWERGRKFVKELCKTFEGETYDQLNVGPRKEKFEDPVPNLSKAMNKNFGNYQERRNELLNKWSKRFEKWSQNWSTKDWIREPKLSVPVEFAENKSFKEGDTKVRFSKPLFHGIEYSQTGWIFTTTVTDESGFKFVHTSDLQGPTIEDYADRIIEKNPDYLVLDGPATYLYGYMLNKTNLQRSIDNAIKILKEADVETFIYDHHLLRDENYKERTKKFWGAAENSETEVFTAAELKGQTPMILEVSKDS</sequence>
<keyword evidence="4" id="KW-1185">Reference proteome</keyword>
<dbReference type="Proteomes" id="UP000070344">
    <property type="component" value="Unassembled WGS sequence"/>
</dbReference>
<evidence type="ECO:0000313" key="3">
    <source>
        <dbReference type="EMBL" id="KXB00568.1"/>
    </source>
</evidence>
<dbReference type="PANTHER" id="PTHR43546:SF4">
    <property type="entry name" value="UPF0282 PROTEIN MJ1629"/>
    <property type="match status" value="1"/>
</dbReference>
<evidence type="ECO:0000313" key="4">
    <source>
        <dbReference type="Proteomes" id="UP000070344"/>
    </source>
</evidence>
<gene>
    <name evidence="3" type="ORF">AKJ41_03925</name>
</gene>
<dbReference type="SUPFAM" id="SSF56281">
    <property type="entry name" value="Metallo-hydrolase/oxidoreductase"/>
    <property type="match status" value="1"/>
</dbReference>
<reference evidence="3 4" key="1">
    <citation type="journal article" date="2016" name="Sci. Rep.">
        <title>Metabolic traits of an uncultured archaeal lineage -MSBL1- from brine pools of the Red Sea.</title>
        <authorList>
            <person name="Mwirichia R."/>
            <person name="Alam I."/>
            <person name="Rashid M."/>
            <person name="Vinu M."/>
            <person name="Ba-Alawi W."/>
            <person name="Anthony Kamau A."/>
            <person name="Kamanda Ngugi D."/>
            <person name="Goker M."/>
            <person name="Klenk H.P."/>
            <person name="Bajic V."/>
            <person name="Stingl U."/>
        </authorList>
    </citation>
    <scope>NUCLEOTIDE SEQUENCE [LARGE SCALE GENOMIC DNA]</scope>
    <source>
        <strain evidence="3">SCGC-AAA259O05</strain>
    </source>
</reference>
<dbReference type="InterPro" id="IPR050114">
    <property type="entry name" value="UPF0173_UPF0282_UlaG_hydrolase"/>
</dbReference>
<dbReference type="InterPro" id="IPR001279">
    <property type="entry name" value="Metallo-B-lactamas"/>
</dbReference>
<dbReference type="InterPro" id="IPR014426">
    <property type="entry name" value="UPF0282_hydrls"/>
</dbReference>
<accession>A0A133V291</accession>